<sequence length="357" mass="39608">MVFHRRVTFRCLLEDLTGWSDASHASFATRLAGVTRDCAAGRQPRDVVAQTLRSGPHLSKLDHSVIRYFDRIFAVDEPEIKRESISAVTDRLWWKLKTARWRGAALPDLNSEVVWLCVAGLRSAGSREDFYERFERECSTDSSMFLPEEADELLREIEQDQVRLSAWRLQLQVSILVMIGHAVAGAPPSAALSVRHPKRDDTLASVSVSIDELTIDGDTLTEALVVLEIAPGADEAWRPLLSQIVVGTLSSTVEDVRIAPLGSPGEFALSYGVYVDQELSDEVERALENRRPLRLSGDIHQGAIAHFSPREHLTEATVEGFPVEALCGHWFVPSADFLGKPTCSVCSERYDSLTPEA</sequence>
<evidence type="ECO:0000313" key="2">
    <source>
        <dbReference type="Proteomes" id="UP000585905"/>
    </source>
</evidence>
<gene>
    <name evidence="1" type="ORF">FHX53_000176</name>
</gene>
<evidence type="ECO:0008006" key="3">
    <source>
        <dbReference type="Google" id="ProtNLM"/>
    </source>
</evidence>
<keyword evidence="2" id="KW-1185">Reference proteome</keyword>
<organism evidence="1 2">
    <name type="scientific">Microcella alkalica</name>
    <dbReference type="NCBI Taxonomy" id="355930"/>
    <lineage>
        <taxon>Bacteria</taxon>
        <taxon>Bacillati</taxon>
        <taxon>Actinomycetota</taxon>
        <taxon>Actinomycetes</taxon>
        <taxon>Micrococcales</taxon>
        <taxon>Microbacteriaceae</taxon>
        <taxon>Microcella</taxon>
    </lineage>
</organism>
<name>A0A839E867_9MICO</name>
<dbReference type="AlphaFoldDB" id="A0A839E867"/>
<proteinExistence type="predicted"/>
<dbReference type="InterPro" id="IPR021400">
    <property type="entry name" value="DUF3039"/>
</dbReference>
<evidence type="ECO:0000313" key="1">
    <source>
        <dbReference type="EMBL" id="MBA8846612.1"/>
    </source>
</evidence>
<dbReference type="RefSeq" id="WP_182489329.1">
    <property type="nucleotide sequence ID" value="NZ_BAAAOV010000003.1"/>
</dbReference>
<dbReference type="EMBL" id="JACGWX010000001">
    <property type="protein sequence ID" value="MBA8846612.1"/>
    <property type="molecule type" value="Genomic_DNA"/>
</dbReference>
<protein>
    <recommendedName>
        <fullName evidence="3">DUF3039 domain-containing protein</fullName>
    </recommendedName>
</protein>
<reference evidence="1 2" key="1">
    <citation type="submission" date="2020-07" db="EMBL/GenBank/DDBJ databases">
        <title>Sequencing the genomes of 1000 actinobacteria strains.</title>
        <authorList>
            <person name="Klenk H.-P."/>
        </authorList>
    </citation>
    <scope>NUCLEOTIDE SEQUENCE [LARGE SCALE GENOMIC DNA]</scope>
    <source>
        <strain evidence="1 2">DSM 19663</strain>
    </source>
</reference>
<comment type="caution">
    <text evidence="1">The sequence shown here is derived from an EMBL/GenBank/DDBJ whole genome shotgun (WGS) entry which is preliminary data.</text>
</comment>
<dbReference type="Pfam" id="PF11238">
    <property type="entry name" value="DUF3039"/>
    <property type="match status" value="1"/>
</dbReference>
<dbReference type="Proteomes" id="UP000585905">
    <property type="component" value="Unassembled WGS sequence"/>
</dbReference>
<accession>A0A839E867</accession>